<evidence type="ECO:0000256" key="4">
    <source>
        <dbReference type="ARBA" id="ARBA00022605"/>
    </source>
</evidence>
<evidence type="ECO:0000256" key="5">
    <source>
        <dbReference type="ARBA" id="ARBA00022650"/>
    </source>
</evidence>
<comment type="pathway">
    <text evidence="8 11">Amino-acid biosynthesis; L-proline biosynthesis; L-proline from L-glutamate 5-semialdehyde: step 1/1.</text>
</comment>
<dbReference type="InterPro" id="IPR029036">
    <property type="entry name" value="P5CR_dimer"/>
</dbReference>
<dbReference type="AlphaFoldDB" id="D1AMQ8"/>
<dbReference type="eggNOG" id="COG0345">
    <property type="taxonomic scope" value="Bacteria"/>
</dbReference>
<feature type="domain" description="Pyrroline-5-carboxylate reductase catalytic N-terminal" evidence="12">
    <location>
        <begin position="2"/>
        <end position="96"/>
    </location>
</feature>
<protein>
    <recommendedName>
        <fullName evidence="8 9">Pyrroline-5-carboxylate reductase</fullName>
        <shortName evidence="8">P5C reductase</shortName>
        <shortName evidence="8">P5CR</shortName>
        <ecNumber evidence="8 9">1.5.1.2</ecNumber>
    </recommendedName>
    <alternativeName>
        <fullName evidence="8">PCA reductase</fullName>
    </alternativeName>
</protein>
<evidence type="ECO:0000259" key="13">
    <source>
        <dbReference type="Pfam" id="PF14748"/>
    </source>
</evidence>
<evidence type="ECO:0000259" key="12">
    <source>
        <dbReference type="Pfam" id="PF03807"/>
    </source>
</evidence>
<reference evidence="15" key="1">
    <citation type="submission" date="2009-09" db="EMBL/GenBank/DDBJ databases">
        <title>The complete chromosome of Sebaldella termitidis ATCC 33386.</title>
        <authorList>
            <consortium name="US DOE Joint Genome Institute (JGI-PGF)"/>
            <person name="Lucas S."/>
            <person name="Copeland A."/>
            <person name="Lapidus A."/>
            <person name="Glavina del Rio T."/>
            <person name="Dalin E."/>
            <person name="Tice H."/>
            <person name="Bruce D."/>
            <person name="Goodwin L."/>
            <person name="Pitluck S."/>
            <person name="Kyrpides N."/>
            <person name="Mavromatis K."/>
            <person name="Ivanova N."/>
            <person name="Mikhailova N."/>
            <person name="Sims D."/>
            <person name="Meincke L."/>
            <person name="Brettin T."/>
            <person name="Detter J.C."/>
            <person name="Han C."/>
            <person name="Larimer F."/>
            <person name="Land M."/>
            <person name="Hauser L."/>
            <person name="Markowitz V."/>
            <person name="Cheng J.F."/>
            <person name="Hugenholtz P."/>
            <person name="Woyke T."/>
            <person name="Wu D."/>
            <person name="Eisen J.A."/>
        </authorList>
    </citation>
    <scope>NUCLEOTIDE SEQUENCE [LARGE SCALE GENOMIC DNA]</scope>
    <source>
        <strain evidence="15">ATCC 33386 / NCTC 11300</strain>
    </source>
</reference>
<dbReference type="FunFam" id="1.10.3730.10:FF:000001">
    <property type="entry name" value="Pyrroline-5-carboxylate reductase"/>
    <property type="match status" value="1"/>
</dbReference>
<dbReference type="InterPro" id="IPR053790">
    <property type="entry name" value="P5CR-like_CS"/>
</dbReference>
<dbReference type="GO" id="GO:0004735">
    <property type="term" value="F:pyrroline-5-carboxylate reductase activity"/>
    <property type="evidence" value="ECO:0007669"/>
    <property type="project" value="UniProtKB-UniRule"/>
</dbReference>
<evidence type="ECO:0000256" key="2">
    <source>
        <dbReference type="ARBA" id="ARBA00005525"/>
    </source>
</evidence>
<accession>D1AMQ8</accession>
<dbReference type="PANTHER" id="PTHR11645">
    <property type="entry name" value="PYRROLINE-5-CARBOXYLATE REDUCTASE"/>
    <property type="match status" value="1"/>
</dbReference>
<evidence type="ECO:0000256" key="8">
    <source>
        <dbReference type="HAMAP-Rule" id="MF_01925"/>
    </source>
</evidence>
<evidence type="ECO:0000256" key="9">
    <source>
        <dbReference type="NCBIfam" id="TIGR00112"/>
    </source>
</evidence>
<evidence type="ECO:0000256" key="10">
    <source>
        <dbReference type="PIRSR" id="PIRSR000193-1"/>
    </source>
</evidence>
<dbReference type="RefSeq" id="WP_012862226.1">
    <property type="nucleotide sequence ID" value="NC_013517.1"/>
</dbReference>
<dbReference type="EC" id="1.5.1.2" evidence="8 9"/>
<dbReference type="Gene3D" id="3.40.50.720">
    <property type="entry name" value="NAD(P)-binding Rossmann-like Domain"/>
    <property type="match status" value="1"/>
</dbReference>
<dbReference type="HOGENOM" id="CLU_042344_3_1_0"/>
<organism evidence="14 15">
    <name type="scientific">Sebaldella termitidis (strain ATCC 33386 / NCTC 11300)</name>
    <dbReference type="NCBI Taxonomy" id="526218"/>
    <lineage>
        <taxon>Bacteria</taxon>
        <taxon>Fusobacteriati</taxon>
        <taxon>Fusobacteriota</taxon>
        <taxon>Fusobacteriia</taxon>
        <taxon>Fusobacteriales</taxon>
        <taxon>Leptotrichiaceae</taxon>
        <taxon>Sebaldella</taxon>
    </lineage>
</organism>
<dbReference type="Pfam" id="PF03807">
    <property type="entry name" value="F420_oxidored"/>
    <property type="match status" value="1"/>
</dbReference>
<keyword evidence="5 8" id="KW-0641">Proline biosynthesis</keyword>
<dbReference type="InterPro" id="IPR008927">
    <property type="entry name" value="6-PGluconate_DH-like_C_sf"/>
</dbReference>
<dbReference type="STRING" id="526218.Sterm_2788"/>
<dbReference type="PIRSF" id="PIRSF000193">
    <property type="entry name" value="Pyrrol-5-carb_rd"/>
    <property type="match status" value="1"/>
</dbReference>
<dbReference type="HAMAP" id="MF_01925">
    <property type="entry name" value="P5C_reductase"/>
    <property type="match status" value="1"/>
</dbReference>
<dbReference type="FunFam" id="3.40.50.720:FF:000190">
    <property type="entry name" value="Pyrroline-5-carboxylate reductase"/>
    <property type="match status" value="1"/>
</dbReference>
<feature type="binding site" evidence="10">
    <location>
        <begin position="68"/>
        <end position="71"/>
    </location>
    <ligand>
        <name>NADP(+)</name>
        <dbReference type="ChEBI" id="CHEBI:58349"/>
    </ligand>
</feature>
<evidence type="ECO:0000256" key="11">
    <source>
        <dbReference type="RuleBase" id="RU003903"/>
    </source>
</evidence>
<keyword evidence="4 8" id="KW-0028">Amino-acid biosynthesis</keyword>
<dbReference type="PANTHER" id="PTHR11645:SF0">
    <property type="entry name" value="PYRROLINE-5-CARBOXYLATE REDUCTASE 3"/>
    <property type="match status" value="1"/>
</dbReference>
<dbReference type="InterPro" id="IPR000304">
    <property type="entry name" value="Pyrroline-COOH_reductase"/>
</dbReference>
<dbReference type="PROSITE" id="PS00521">
    <property type="entry name" value="P5CR"/>
    <property type="match status" value="1"/>
</dbReference>
<keyword evidence="6 8" id="KW-0521">NADP</keyword>
<keyword evidence="7 8" id="KW-0560">Oxidoreductase</keyword>
<evidence type="ECO:0000313" key="14">
    <source>
        <dbReference type="EMBL" id="ACZ09632.1"/>
    </source>
</evidence>
<dbReference type="InterPro" id="IPR028939">
    <property type="entry name" value="P5C_Rdtase_cat_N"/>
</dbReference>
<feature type="binding site" evidence="10">
    <location>
        <begin position="6"/>
        <end position="11"/>
    </location>
    <ligand>
        <name>NADP(+)</name>
        <dbReference type="ChEBI" id="CHEBI:58349"/>
    </ligand>
</feature>
<reference evidence="14 15" key="2">
    <citation type="journal article" date="2010" name="Stand. Genomic Sci.">
        <title>Complete genome sequence of Sebaldella termitidis type strain (NCTC 11300).</title>
        <authorList>
            <person name="Harmon-Smith M."/>
            <person name="Celia L."/>
            <person name="Chertkov O."/>
            <person name="Lapidus A."/>
            <person name="Copeland A."/>
            <person name="Glavina Del Rio T."/>
            <person name="Nolan M."/>
            <person name="Lucas S."/>
            <person name="Tice H."/>
            <person name="Cheng J.F."/>
            <person name="Han C."/>
            <person name="Detter J.C."/>
            <person name="Bruce D."/>
            <person name="Goodwin L."/>
            <person name="Pitluck S."/>
            <person name="Pati A."/>
            <person name="Liolios K."/>
            <person name="Ivanova N."/>
            <person name="Mavromatis K."/>
            <person name="Mikhailova N."/>
            <person name="Chen A."/>
            <person name="Palaniappan K."/>
            <person name="Land M."/>
            <person name="Hauser L."/>
            <person name="Chang Y.J."/>
            <person name="Jeffries C.D."/>
            <person name="Brettin T."/>
            <person name="Goker M."/>
            <person name="Beck B."/>
            <person name="Bristow J."/>
            <person name="Eisen J.A."/>
            <person name="Markowitz V."/>
            <person name="Hugenholtz P."/>
            <person name="Kyrpides N.C."/>
            <person name="Klenk H.P."/>
            <person name="Chen F."/>
        </authorList>
    </citation>
    <scope>NUCLEOTIDE SEQUENCE [LARGE SCALE GENOMIC DNA]</scope>
    <source>
        <strain evidence="15">ATCC 33386 / NCTC 11300</strain>
    </source>
</reference>
<dbReference type="UniPathway" id="UPA00098">
    <property type="reaction ID" value="UER00361"/>
</dbReference>
<dbReference type="GO" id="GO:0055129">
    <property type="term" value="P:L-proline biosynthetic process"/>
    <property type="evidence" value="ECO:0007669"/>
    <property type="project" value="UniProtKB-UniRule"/>
</dbReference>
<feature type="domain" description="Pyrroline-5-carboxylate reductase dimerisation" evidence="13">
    <location>
        <begin position="160"/>
        <end position="263"/>
    </location>
</feature>
<comment type="catalytic activity">
    <reaction evidence="8">
        <text>L-proline + NAD(+) = (S)-1-pyrroline-5-carboxylate + NADH + 2 H(+)</text>
        <dbReference type="Rhea" id="RHEA:14105"/>
        <dbReference type="ChEBI" id="CHEBI:15378"/>
        <dbReference type="ChEBI" id="CHEBI:17388"/>
        <dbReference type="ChEBI" id="CHEBI:57540"/>
        <dbReference type="ChEBI" id="CHEBI:57945"/>
        <dbReference type="ChEBI" id="CHEBI:60039"/>
        <dbReference type="EC" id="1.5.1.2"/>
    </reaction>
</comment>
<dbReference type="SUPFAM" id="SSF51735">
    <property type="entry name" value="NAD(P)-binding Rossmann-fold domains"/>
    <property type="match status" value="1"/>
</dbReference>
<dbReference type="KEGG" id="str:Sterm_2788"/>
<dbReference type="InterPro" id="IPR036291">
    <property type="entry name" value="NAD(P)-bd_dom_sf"/>
</dbReference>
<proteinExistence type="inferred from homology"/>
<dbReference type="NCBIfam" id="TIGR00112">
    <property type="entry name" value="proC"/>
    <property type="match status" value="1"/>
</dbReference>
<gene>
    <name evidence="8" type="primary">proC</name>
    <name evidence="14" type="ordered locus">Sterm_2788</name>
</gene>
<comment type="similarity">
    <text evidence="2 8 11">Belongs to the pyrroline-5-carboxylate reductase family.</text>
</comment>
<sequence length="267" mass="28832">MKIGFIGTGNMGQAILEGFIVSEKVKKEDIFIYDPDQLKLDTLIKKYGVSTAENENKLAESSELIILAVKPNIYDKILEKIKSNIDGKKKILTIAAGYSVDRAEGILGNDKKIIRTMPNMPAQILEGMTGVVFNKNITHEEKAEILELLTGFGGAEEIDEKLMHVFTSISGSIPAVVDIFIEALADGAVLNGMPRDKAYRILSEAVAGSAHMIGKTKKHPGLLKDEVCSPGGTTIEAVAALEKGGFRAALIEAVNKCTEKSVKLSEK</sequence>
<evidence type="ECO:0000313" key="15">
    <source>
        <dbReference type="Proteomes" id="UP000000845"/>
    </source>
</evidence>
<name>D1AMQ8_SEBTE</name>
<dbReference type="GO" id="GO:0005737">
    <property type="term" value="C:cytoplasm"/>
    <property type="evidence" value="ECO:0007669"/>
    <property type="project" value="UniProtKB-SubCell"/>
</dbReference>
<dbReference type="Pfam" id="PF14748">
    <property type="entry name" value="P5CR_dimer"/>
    <property type="match status" value="1"/>
</dbReference>
<evidence type="ECO:0000256" key="1">
    <source>
        <dbReference type="ARBA" id="ARBA00004496"/>
    </source>
</evidence>
<comment type="catalytic activity">
    <reaction evidence="8 11">
        <text>L-proline + NADP(+) = (S)-1-pyrroline-5-carboxylate + NADPH + 2 H(+)</text>
        <dbReference type="Rhea" id="RHEA:14109"/>
        <dbReference type="ChEBI" id="CHEBI:15378"/>
        <dbReference type="ChEBI" id="CHEBI:17388"/>
        <dbReference type="ChEBI" id="CHEBI:57783"/>
        <dbReference type="ChEBI" id="CHEBI:58349"/>
        <dbReference type="ChEBI" id="CHEBI:60039"/>
        <dbReference type="EC" id="1.5.1.2"/>
    </reaction>
</comment>
<comment type="function">
    <text evidence="8">Catalyzes the reduction of 1-pyrroline-5-carboxylate (PCA) to L-proline.</text>
</comment>
<evidence type="ECO:0000256" key="7">
    <source>
        <dbReference type="ARBA" id="ARBA00023002"/>
    </source>
</evidence>
<keyword evidence="3 8" id="KW-0963">Cytoplasm</keyword>
<keyword evidence="15" id="KW-1185">Reference proteome</keyword>
<dbReference type="Gene3D" id="1.10.3730.10">
    <property type="entry name" value="ProC C-terminal domain-like"/>
    <property type="match status" value="1"/>
</dbReference>
<evidence type="ECO:0000256" key="3">
    <source>
        <dbReference type="ARBA" id="ARBA00022490"/>
    </source>
</evidence>
<dbReference type="Proteomes" id="UP000000845">
    <property type="component" value="Chromosome"/>
</dbReference>
<dbReference type="EMBL" id="CP001739">
    <property type="protein sequence ID" value="ACZ09632.1"/>
    <property type="molecule type" value="Genomic_DNA"/>
</dbReference>
<comment type="subcellular location">
    <subcellularLocation>
        <location evidence="1 8">Cytoplasm</location>
    </subcellularLocation>
</comment>
<evidence type="ECO:0000256" key="6">
    <source>
        <dbReference type="ARBA" id="ARBA00022857"/>
    </source>
</evidence>
<dbReference type="SUPFAM" id="SSF48179">
    <property type="entry name" value="6-phosphogluconate dehydrogenase C-terminal domain-like"/>
    <property type="match status" value="1"/>
</dbReference>